<dbReference type="InterPro" id="IPR023267">
    <property type="entry name" value="RCMT"/>
</dbReference>
<dbReference type="InterPro" id="IPR049561">
    <property type="entry name" value="NSUN5_7_fdxn-like"/>
</dbReference>
<feature type="compositionally biased region" description="Polar residues" evidence="6">
    <location>
        <begin position="535"/>
        <end position="546"/>
    </location>
</feature>
<dbReference type="AlphaFoldDB" id="A0AAN7TPS9"/>
<dbReference type="SUPFAM" id="SSF53335">
    <property type="entry name" value="S-adenosyl-L-methionine-dependent methyltransferases"/>
    <property type="match status" value="1"/>
</dbReference>
<feature type="active site" description="Nucleophile" evidence="5">
    <location>
        <position position="435"/>
    </location>
</feature>
<comment type="caution">
    <text evidence="8">The sequence shown here is derived from an EMBL/GenBank/DDBJ whole genome shotgun (WGS) entry which is preliminary data.</text>
</comment>
<organism evidence="8 9">
    <name type="scientific">Meristemomyces frigidus</name>
    <dbReference type="NCBI Taxonomy" id="1508187"/>
    <lineage>
        <taxon>Eukaryota</taxon>
        <taxon>Fungi</taxon>
        <taxon>Dikarya</taxon>
        <taxon>Ascomycota</taxon>
        <taxon>Pezizomycotina</taxon>
        <taxon>Dothideomycetes</taxon>
        <taxon>Dothideomycetidae</taxon>
        <taxon>Mycosphaerellales</taxon>
        <taxon>Teratosphaeriaceae</taxon>
        <taxon>Meristemomyces</taxon>
    </lineage>
</organism>
<dbReference type="PRINTS" id="PR02008">
    <property type="entry name" value="RCMTFAMILY"/>
</dbReference>
<feature type="domain" description="SAM-dependent MTase RsmB/NOP-type" evidence="7">
    <location>
        <begin position="147"/>
        <end position="530"/>
    </location>
</feature>
<evidence type="ECO:0000256" key="1">
    <source>
        <dbReference type="ARBA" id="ARBA00022603"/>
    </source>
</evidence>
<dbReference type="Proteomes" id="UP001310890">
    <property type="component" value="Unassembled WGS sequence"/>
</dbReference>
<dbReference type="GO" id="GO:0003723">
    <property type="term" value="F:RNA binding"/>
    <property type="evidence" value="ECO:0007669"/>
    <property type="project" value="UniProtKB-UniRule"/>
</dbReference>
<reference evidence="8" key="1">
    <citation type="submission" date="2023-08" db="EMBL/GenBank/DDBJ databases">
        <title>Black Yeasts Isolated from many extreme environments.</title>
        <authorList>
            <person name="Coleine C."/>
            <person name="Stajich J.E."/>
            <person name="Selbmann L."/>
        </authorList>
    </citation>
    <scope>NUCLEOTIDE SEQUENCE</scope>
    <source>
        <strain evidence="8">CCFEE 5401</strain>
    </source>
</reference>
<dbReference type="Gene3D" id="3.40.50.150">
    <property type="entry name" value="Vaccinia Virus protein VP39"/>
    <property type="match status" value="1"/>
</dbReference>
<dbReference type="FunFam" id="3.30.70.1170:FF:000006">
    <property type="entry name" value="NOL1/NOP2/Sun domain family protein"/>
    <property type="match status" value="1"/>
</dbReference>
<evidence type="ECO:0000259" key="7">
    <source>
        <dbReference type="PROSITE" id="PS51686"/>
    </source>
</evidence>
<feature type="binding site" evidence="5">
    <location>
        <position position="312"/>
    </location>
    <ligand>
        <name>S-adenosyl-L-methionine</name>
        <dbReference type="ChEBI" id="CHEBI:59789"/>
    </ligand>
</feature>
<dbReference type="InterPro" id="IPR001678">
    <property type="entry name" value="MeTrfase_RsmB-F_NOP2_dom"/>
</dbReference>
<proteinExistence type="inferred from homology"/>
<keyword evidence="4 5" id="KW-0694">RNA-binding</keyword>
<accession>A0AAN7TPS9</accession>
<keyword evidence="1 5" id="KW-0489">Methyltransferase</keyword>
<dbReference type="Pfam" id="PF21148">
    <property type="entry name" value="NSUN5_fdxn-like"/>
    <property type="match status" value="1"/>
</dbReference>
<protein>
    <recommendedName>
        <fullName evidence="7">SAM-dependent MTase RsmB/NOP-type domain-containing protein</fullName>
    </recommendedName>
</protein>
<name>A0AAN7TPS9_9PEZI</name>
<evidence type="ECO:0000256" key="3">
    <source>
        <dbReference type="ARBA" id="ARBA00022691"/>
    </source>
</evidence>
<dbReference type="InterPro" id="IPR029063">
    <property type="entry name" value="SAM-dependent_MTases_sf"/>
</dbReference>
<dbReference type="Pfam" id="PF01189">
    <property type="entry name" value="Methyltr_RsmB-F"/>
    <property type="match status" value="1"/>
</dbReference>
<evidence type="ECO:0000313" key="8">
    <source>
        <dbReference type="EMBL" id="KAK5116420.1"/>
    </source>
</evidence>
<comment type="similarity">
    <text evidence="5">Belongs to the class I-like SAM-binding methyltransferase superfamily. RsmB/NOP family.</text>
</comment>
<dbReference type="PANTHER" id="PTHR22807">
    <property type="entry name" value="NOP2 YEAST -RELATED NOL1/NOP2/FMU SUN DOMAIN-CONTAINING"/>
    <property type="match status" value="1"/>
</dbReference>
<evidence type="ECO:0000256" key="2">
    <source>
        <dbReference type="ARBA" id="ARBA00022679"/>
    </source>
</evidence>
<feature type="binding site" evidence="5">
    <location>
        <position position="283"/>
    </location>
    <ligand>
        <name>S-adenosyl-L-methionine</name>
        <dbReference type="ChEBI" id="CHEBI:59789"/>
    </ligand>
</feature>
<evidence type="ECO:0000256" key="5">
    <source>
        <dbReference type="PROSITE-ProRule" id="PRU01023"/>
    </source>
</evidence>
<feature type="binding site" evidence="5">
    <location>
        <begin position="252"/>
        <end position="258"/>
    </location>
    <ligand>
        <name>S-adenosyl-L-methionine</name>
        <dbReference type="ChEBI" id="CHEBI:59789"/>
    </ligand>
</feature>
<gene>
    <name evidence="8" type="ORF">LTR62_007967</name>
</gene>
<dbReference type="GO" id="GO:0008173">
    <property type="term" value="F:RNA methyltransferase activity"/>
    <property type="evidence" value="ECO:0007669"/>
    <property type="project" value="InterPro"/>
</dbReference>
<dbReference type="InterPro" id="IPR049560">
    <property type="entry name" value="MeTrfase_RsmB-F_NOP2_cat"/>
</dbReference>
<dbReference type="EMBL" id="JAVRRL010000008">
    <property type="protein sequence ID" value="KAK5116420.1"/>
    <property type="molecule type" value="Genomic_DNA"/>
</dbReference>
<dbReference type="Gene3D" id="3.30.70.1170">
    <property type="entry name" value="Sun protein, domain 3"/>
    <property type="match status" value="1"/>
</dbReference>
<dbReference type="InterPro" id="IPR048889">
    <property type="entry name" value="NSUN5_RCM1_N"/>
</dbReference>
<evidence type="ECO:0000256" key="4">
    <source>
        <dbReference type="ARBA" id="ARBA00022884"/>
    </source>
</evidence>
<sequence>MSLYHESARLLTDSQAQKTSIKSLVYGKKTWKSDPKTLFALSTEAAKWSSVLSEVVERSGILKLERGLTPVLALVLVHDLLLARRGVALPATHGLHAAVLKHKARLTAELTKARLRRGCGSLEALRAMVEGLDGGGEGHVTDGDSGRDAVKPFRQPRWVRINMLRTTLEEQIAFTFKDYTVVASLHELSGAASKLLYFDEHVPSLIAIPPTVDITSTQAYRTGRLILQDKASCFPAYLLDPASTKGDVIDACAAPGNKTTHLAALLHEAQSSSTEIGQVIACEKDEARSQILEKMVKLAGGSEVIEVLAKQDFTKLNPDNKAYANVTALLLDPSCSGSGIVGRDQGAVVVHLPDINAVTESAVRGKKRKHSTPAAKQPSLQEPIAVEEEEVDAGNVEESSEKLKARLANLSAFQLRLLLHAMRFPAATRISYSTCSIHPEENEHVICAALFSHVARERGWRVMRRSEQVDGMRAWQKRGWKEACSKKIEEVGGDDFGDTNAEEVAEACIRCEKGSEEGTMGFFVAGFVRDEGFRGSTNGDAATSRQSHSHEGRLENGPEGQDDDDEWHGFEDEG</sequence>
<feature type="region of interest" description="Disordered" evidence="6">
    <location>
        <begin position="534"/>
        <end position="574"/>
    </location>
</feature>
<dbReference type="GO" id="GO:0005730">
    <property type="term" value="C:nucleolus"/>
    <property type="evidence" value="ECO:0007669"/>
    <property type="project" value="TreeGrafter"/>
</dbReference>
<dbReference type="Pfam" id="PF21153">
    <property type="entry name" value="NSUN5_N"/>
    <property type="match status" value="1"/>
</dbReference>
<dbReference type="PROSITE" id="PS51686">
    <property type="entry name" value="SAM_MT_RSMB_NOP"/>
    <property type="match status" value="1"/>
</dbReference>
<dbReference type="GO" id="GO:0070475">
    <property type="term" value="P:rRNA base methylation"/>
    <property type="evidence" value="ECO:0007669"/>
    <property type="project" value="TreeGrafter"/>
</dbReference>
<keyword evidence="3 5" id="KW-0949">S-adenosyl-L-methionine</keyword>
<dbReference type="PANTHER" id="PTHR22807:SF4">
    <property type="entry name" value="28S RRNA (CYTOSINE-C(5))-METHYLTRANSFERASE"/>
    <property type="match status" value="1"/>
</dbReference>
<evidence type="ECO:0000313" key="9">
    <source>
        <dbReference type="Proteomes" id="UP001310890"/>
    </source>
</evidence>
<keyword evidence="2 5" id="KW-0808">Transferase</keyword>
<evidence type="ECO:0000256" key="6">
    <source>
        <dbReference type="SAM" id="MobiDB-lite"/>
    </source>
</evidence>
<feature type="binding site" evidence="5">
    <location>
        <position position="332"/>
    </location>
    <ligand>
        <name>S-adenosyl-L-methionine</name>
        <dbReference type="ChEBI" id="CHEBI:59789"/>
    </ligand>
</feature>